<accession>A0A317VNB2</accession>
<dbReference type="UniPathway" id="UPA00626">
    <property type="reaction ID" value="UER00678"/>
</dbReference>
<dbReference type="PANTHER" id="PTHR35524">
    <property type="entry name" value="ALPHA-ACETOLACTATE DECARBOXYLASE"/>
    <property type="match status" value="1"/>
</dbReference>
<gene>
    <name evidence="9" type="ORF">BO70DRAFT_364141</name>
</gene>
<comment type="caution">
    <text evidence="9">The sequence shown here is derived from an EMBL/GenBank/DDBJ whole genome shotgun (WGS) entry which is preliminary data.</text>
</comment>
<sequence length="164" mass="17425">MATFFRPTLTNHLPSLSMATLSTALSPLLPHRQNAFLAVKVTSVFSHVTLRVIPAQSHPGEGLADLAKRQDQPTAENISGTLFGFWSPAYSMGMSLSGFHVHFLSDDRRVGGHVLDFSAGEGGCRVEAAVMEQYTVRVPASEEFHSGVVSVGSLADLLAAEGSG</sequence>
<dbReference type="GeneID" id="37065976"/>
<dbReference type="EC" id="4.1.1.5" evidence="4"/>
<evidence type="ECO:0000256" key="4">
    <source>
        <dbReference type="ARBA" id="ARBA00013204"/>
    </source>
</evidence>
<protein>
    <recommendedName>
        <fullName evidence="5">Alpha-acetolactate decarboxylase</fullName>
        <ecNumber evidence="4">4.1.1.5</ecNumber>
    </recommendedName>
</protein>
<dbReference type="GO" id="GO:0047605">
    <property type="term" value="F:acetolactate decarboxylase activity"/>
    <property type="evidence" value="ECO:0007669"/>
    <property type="project" value="UniProtKB-EC"/>
</dbReference>
<evidence type="ECO:0000313" key="9">
    <source>
        <dbReference type="EMBL" id="PWY75069.1"/>
    </source>
</evidence>
<comment type="similarity">
    <text evidence="3">Belongs to the alpha-acetolactate decarboxylase family.</text>
</comment>
<dbReference type="SUPFAM" id="SSF117856">
    <property type="entry name" value="AF0104/ALDC/Ptd012-like"/>
    <property type="match status" value="1"/>
</dbReference>
<evidence type="ECO:0000256" key="2">
    <source>
        <dbReference type="ARBA" id="ARBA00005170"/>
    </source>
</evidence>
<dbReference type="Pfam" id="PF03306">
    <property type="entry name" value="AAL_decarboxy"/>
    <property type="match status" value="1"/>
</dbReference>
<evidence type="ECO:0000256" key="8">
    <source>
        <dbReference type="ARBA" id="ARBA00023239"/>
    </source>
</evidence>
<evidence type="ECO:0000313" key="10">
    <source>
        <dbReference type="Proteomes" id="UP000247233"/>
    </source>
</evidence>
<dbReference type="EMBL" id="MSFL01000022">
    <property type="protein sequence ID" value="PWY75069.1"/>
    <property type="molecule type" value="Genomic_DNA"/>
</dbReference>
<dbReference type="InterPro" id="IPR005128">
    <property type="entry name" value="Acetolactate_a_deCO2ase"/>
</dbReference>
<dbReference type="STRING" id="1448321.A0A317VNB2"/>
<comment type="pathway">
    <text evidence="2">Polyol metabolism; (R,R)-butane-2,3-diol biosynthesis; (R,R)-butane-2,3-diol from pyruvate: step 2/3.</text>
</comment>
<organism evidence="9 10">
    <name type="scientific">Aspergillus heteromorphus CBS 117.55</name>
    <dbReference type="NCBI Taxonomy" id="1448321"/>
    <lineage>
        <taxon>Eukaryota</taxon>
        <taxon>Fungi</taxon>
        <taxon>Dikarya</taxon>
        <taxon>Ascomycota</taxon>
        <taxon>Pezizomycotina</taxon>
        <taxon>Eurotiomycetes</taxon>
        <taxon>Eurotiomycetidae</taxon>
        <taxon>Eurotiales</taxon>
        <taxon>Aspergillaceae</taxon>
        <taxon>Aspergillus</taxon>
        <taxon>Aspergillus subgen. Circumdati</taxon>
    </lineage>
</organism>
<keyword evidence="7" id="KW-0005">Acetoin biosynthesis</keyword>
<reference evidence="9 10" key="1">
    <citation type="submission" date="2016-12" db="EMBL/GenBank/DDBJ databases">
        <title>The genomes of Aspergillus section Nigri reveals drivers in fungal speciation.</title>
        <authorList>
            <consortium name="DOE Joint Genome Institute"/>
            <person name="Vesth T.C."/>
            <person name="Nybo J."/>
            <person name="Theobald S."/>
            <person name="Brandl J."/>
            <person name="Frisvad J.C."/>
            <person name="Nielsen K.F."/>
            <person name="Lyhne E.K."/>
            <person name="Kogle M.E."/>
            <person name="Kuo A."/>
            <person name="Riley R."/>
            <person name="Clum A."/>
            <person name="Nolan M."/>
            <person name="Lipzen A."/>
            <person name="Salamov A."/>
            <person name="Henrissat B."/>
            <person name="Wiebenga A."/>
            <person name="De Vries R.P."/>
            <person name="Grigoriev I.V."/>
            <person name="Mortensen U.H."/>
            <person name="Andersen M.R."/>
            <person name="Baker S.E."/>
        </authorList>
    </citation>
    <scope>NUCLEOTIDE SEQUENCE [LARGE SCALE GENOMIC DNA]</scope>
    <source>
        <strain evidence="9 10">CBS 117.55</strain>
    </source>
</reference>
<dbReference type="Gene3D" id="3.30.1330.80">
    <property type="entry name" value="Hypothetical protein, similar to alpha- acetolactate decarboxylase, domain 2"/>
    <property type="match status" value="1"/>
</dbReference>
<keyword evidence="8" id="KW-0456">Lyase</keyword>
<dbReference type="PANTHER" id="PTHR35524:SF1">
    <property type="entry name" value="ALPHA-ACETOLACTATE DECARBOXYLASE"/>
    <property type="match status" value="1"/>
</dbReference>
<dbReference type="RefSeq" id="XP_025397194.1">
    <property type="nucleotide sequence ID" value="XM_025543739.1"/>
</dbReference>
<dbReference type="Proteomes" id="UP000247233">
    <property type="component" value="Unassembled WGS sequence"/>
</dbReference>
<keyword evidence="6" id="KW-0210">Decarboxylase</keyword>
<name>A0A317VNB2_9EURO</name>
<evidence type="ECO:0000256" key="3">
    <source>
        <dbReference type="ARBA" id="ARBA00007106"/>
    </source>
</evidence>
<evidence type="ECO:0000256" key="1">
    <source>
        <dbReference type="ARBA" id="ARBA00001784"/>
    </source>
</evidence>
<comment type="catalytic activity">
    <reaction evidence="1">
        <text>(2S)-2-acetolactate + H(+) = (R)-acetoin + CO2</text>
        <dbReference type="Rhea" id="RHEA:21580"/>
        <dbReference type="ChEBI" id="CHEBI:15378"/>
        <dbReference type="ChEBI" id="CHEBI:15686"/>
        <dbReference type="ChEBI" id="CHEBI:16526"/>
        <dbReference type="ChEBI" id="CHEBI:58476"/>
        <dbReference type="EC" id="4.1.1.5"/>
    </reaction>
</comment>
<dbReference type="VEuPathDB" id="FungiDB:BO70DRAFT_364141"/>
<evidence type="ECO:0000256" key="7">
    <source>
        <dbReference type="ARBA" id="ARBA00023061"/>
    </source>
</evidence>
<evidence type="ECO:0000256" key="5">
    <source>
        <dbReference type="ARBA" id="ARBA00020164"/>
    </source>
</evidence>
<keyword evidence="10" id="KW-1185">Reference proteome</keyword>
<evidence type="ECO:0000256" key="6">
    <source>
        <dbReference type="ARBA" id="ARBA00022793"/>
    </source>
</evidence>
<dbReference type="AlphaFoldDB" id="A0A317VNB2"/>
<dbReference type="GO" id="GO:0045151">
    <property type="term" value="P:acetoin biosynthetic process"/>
    <property type="evidence" value="ECO:0007669"/>
    <property type="project" value="UniProtKB-KW"/>
</dbReference>
<proteinExistence type="inferred from homology"/>
<dbReference type="OrthoDB" id="509395at2759"/>